<dbReference type="KEGG" id="bcai:K788_00025500"/>
<keyword evidence="1" id="KW-0614">Plasmid</keyword>
<accession>A0A0P0RKW6</accession>
<dbReference type="EMBL" id="CP012748">
    <property type="protein sequence ID" value="ALL69489.1"/>
    <property type="molecule type" value="Genomic_DNA"/>
</dbReference>
<proteinExistence type="predicted"/>
<dbReference type="RefSeq" id="WP_035995833.1">
    <property type="nucleotide sequence ID" value="NZ_CP012748.1"/>
</dbReference>
<dbReference type="Proteomes" id="UP000019146">
    <property type="component" value="Plasmid unnamed"/>
</dbReference>
<evidence type="ECO:0000313" key="1">
    <source>
        <dbReference type="EMBL" id="ALL69489.1"/>
    </source>
</evidence>
<dbReference type="AlphaFoldDB" id="A0A0P0RKW6"/>
<reference evidence="1 2" key="1">
    <citation type="journal article" date="2014" name="Genome Announc.">
        <title>Draft Genome Sequence of the Haloacid-Degrading Burkholderia caribensis Strain MBA4.</title>
        <authorList>
            <person name="Pan Y."/>
            <person name="Kong K.F."/>
            <person name="Tsang J.S."/>
        </authorList>
    </citation>
    <scope>NUCLEOTIDE SEQUENCE [LARGE SCALE GENOMIC DNA]</scope>
    <source>
        <strain evidence="1 2">MBA4</strain>
        <plasmid evidence="2">Plasmid</plasmid>
    </source>
</reference>
<sequence>MEKTYSYKGFEVSVQLESVRAVSSEFTYGPPVGYVAVVSICTEDPRRPVGAPIALVTEGNRVFDTVDAALTTGLNAAKRVIDERGVP</sequence>
<evidence type="ECO:0000313" key="2">
    <source>
        <dbReference type="Proteomes" id="UP000019146"/>
    </source>
</evidence>
<organism evidence="1 2">
    <name type="scientific">Paraburkholderia caribensis MBA4</name>
    <dbReference type="NCBI Taxonomy" id="1323664"/>
    <lineage>
        <taxon>Bacteria</taxon>
        <taxon>Pseudomonadati</taxon>
        <taxon>Pseudomonadota</taxon>
        <taxon>Betaproteobacteria</taxon>
        <taxon>Burkholderiales</taxon>
        <taxon>Burkholderiaceae</taxon>
        <taxon>Paraburkholderia</taxon>
    </lineage>
</organism>
<dbReference type="GeneID" id="69973056"/>
<name>A0A0P0RKW6_9BURK</name>
<protein>
    <submittedName>
        <fullName evidence="1">Uncharacterized protein</fullName>
    </submittedName>
</protein>
<geneLocation type="plasmid" evidence="2"/>
<gene>
    <name evidence="1" type="ORF">K788_00025500</name>
</gene>